<dbReference type="FunFam" id="3.40.50.300:FF:000221">
    <property type="entry name" value="Multidrug ABC transporter ATP-binding protein"/>
    <property type="match status" value="1"/>
</dbReference>
<keyword evidence="12" id="KW-0378">Hydrolase</keyword>
<keyword evidence="7 9" id="KW-1133">Transmembrane helix</keyword>
<dbReference type="PROSITE" id="PS50929">
    <property type="entry name" value="ABC_TM1F"/>
    <property type="match status" value="1"/>
</dbReference>
<dbReference type="EMBL" id="LS483476">
    <property type="protein sequence ID" value="SQI57759.1"/>
    <property type="molecule type" value="Genomic_DNA"/>
</dbReference>
<keyword evidence="5" id="KW-0547">Nucleotide-binding</keyword>
<feature type="transmembrane region" description="Helical" evidence="9">
    <location>
        <begin position="156"/>
        <end position="174"/>
    </location>
</feature>
<dbReference type="PANTHER" id="PTHR43394:SF1">
    <property type="entry name" value="ATP-BINDING CASSETTE SUB-FAMILY B MEMBER 10, MITOCHONDRIAL"/>
    <property type="match status" value="1"/>
</dbReference>
<keyword evidence="6 12" id="KW-0067">ATP-binding</keyword>
<feature type="transmembrane region" description="Helical" evidence="9">
    <location>
        <begin position="55"/>
        <end position="76"/>
    </location>
</feature>
<dbReference type="InterPro" id="IPR003439">
    <property type="entry name" value="ABC_transporter-like_ATP-bd"/>
</dbReference>
<dbReference type="PROSITE" id="PS50893">
    <property type="entry name" value="ABC_TRANSPORTER_2"/>
    <property type="match status" value="1"/>
</dbReference>
<dbReference type="CDD" id="cd18548">
    <property type="entry name" value="ABC_6TM_Tm287_like"/>
    <property type="match status" value="1"/>
</dbReference>
<dbReference type="InterPro" id="IPR003593">
    <property type="entry name" value="AAA+_ATPase"/>
</dbReference>
<dbReference type="Pfam" id="PF00664">
    <property type="entry name" value="ABC_membrane"/>
    <property type="match status" value="1"/>
</dbReference>
<keyword evidence="2" id="KW-0813">Transport</keyword>
<dbReference type="Gene3D" id="3.40.50.300">
    <property type="entry name" value="P-loop containing nucleotide triphosphate hydrolases"/>
    <property type="match status" value="1"/>
</dbReference>
<protein>
    <submittedName>
        <fullName evidence="12">Multidrug ABC transporter ATP-binding protein/permease</fullName>
        <ecNumber evidence="12">3.6.3.-</ecNumber>
    </submittedName>
</protein>
<proteinExistence type="predicted"/>
<keyword evidence="4 9" id="KW-0812">Transmembrane</keyword>
<evidence type="ECO:0000313" key="13">
    <source>
        <dbReference type="Proteomes" id="UP000249134"/>
    </source>
</evidence>
<dbReference type="STRING" id="1348624.GCA_001591545_01198"/>
<reference evidence="12 13" key="1">
    <citation type="submission" date="2018-06" db="EMBL/GenBank/DDBJ databases">
        <authorList>
            <consortium name="Pathogen Informatics"/>
            <person name="Doyle S."/>
        </authorList>
    </citation>
    <scope>NUCLEOTIDE SEQUENCE [LARGE SCALE GENOMIC DNA]</scope>
    <source>
        <strain evidence="12 13">NCTC4824</strain>
    </source>
</reference>
<feature type="transmembrane region" description="Helical" evidence="9">
    <location>
        <begin position="278"/>
        <end position="296"/>
    </location>
</feature>
<gene>
    <name evidence="12" type="ORF">NCTC4824_02137</name>
</gene>
<dbReference type="InterPro" id="IPR039421">
    <property type="entry name" value="Type_1_exporter"/>
</dbReference>
<evidence type="ECO:0000256" key="7">
    <source>
        <dbReference type="ARBA" id="ARBA00022989"/>
    </source>
</evidence>
<evidence type="ECO:0000256" key="5">
    <source>
        <dbReference type="ARBA" id="ARBA00022741"/>
    </source>
</evidence>
<evidence type="ECO:0000256" key="2">
    <source>
        <dbReference type="ARBA" id="ARBA00022448"/>
    </source>
</evidence>
<dbReference type="PROSITE" id="PS00211">
    <property type="entry name" value="ABC_TRANSPORTER_1"/>
    <property type="match status" value="1"/>
</dbReference>
<evidence type="ECO:0000256" key="1">
    <source>
        <dbReference type="ARBA" id="ARBA00004651"/>
    </source>
</evidence>
<dbReference type="GO" id="GO:0005524">
    <property type="term" value="F:ATP binding"/>
    <property type="evidence" value="ECO:0007669"/>
    <property type="project" value="UniProtKB-KW"/>
</dbReference>
<dbReference type="GO" id="GO:0005886">
    <property type="term" value="C:plasma membrane"/>
    <property type="evidence" value="ECO:0007669"/>
    <property type="project" value="UniProtKB-SubCell"/>
</dbReference>
<keyword evidence="13" id="KW-1185">Reference proteome</keyword>
<dbReference type="InterPro" id="IPR017871">
    <property type="entry name" value="ABC_transporter-like_CS"/>
</dbReference>
<dbReference type="Gene3D" id="1.20.1560.10">
    <property type="entry name" value="ABC transporter type 1, transmembrane domain"/>
    <property type="match status" value="1"/>
</dbReference>
<dbReference type="RefSeq" id="WP_066138283.1">
    <property type="nucleotide sequence ID" value="NZ_CBCSGM010000001.1"/>
</dbReference>
<evidence type="ECO:0000256" key="3">
    <source>
        <dbReference type="ARBA" id="ARBA00022475"/>
    </source>
</evidence>
<feature type="domain" description="ABC transporter" evidence="10">
    <location>
        <begin position="332"/>
        <end position="565"/>
    </location>
</feature>
<dbReference type="InterPro" id="IPR027417">
    <property type="entry name" value="P-loop_NTPase"/>
</dbReference>
<dbReference type="SUPFAM" id="SSF90123">
    <property type="entry name" value="ABC transporter transmembrane region"/>
    <property type="match status" value="1"/>
</dbReference>
<accession>A0A2X4W4W7</accession>
<sequence>MRRILTYLKPYRLAMAVAWGLMLVELTVELFHPLFIAKIIDQGIMQNDVSAVMKWGGIMVGMSLFGFIAGIVNSFFSSHASQSFGYDVRAALFKKVQSFSFNNLSHFQTSSLITRLTNDVTQIQNMVFMSLRIALRAPLLVIGGAIMALLVDVRLALFLIIPIPILIVLLMWMMNRSGKIFQSVQNKLDKVNNVMQENLIGMRLIKAFIRRNYEENRFKLANKNLQNQTVKALRLVEVTAPILLFVMNLAILAILWYGSIRVNQGGMQVGNVVAIINYGFRITSALSMLTFIIMAISRGRASSLRISEVLTTDVDLMDTKSSSKKTIANGAVDFKNVTFTYPGTPKPVLSNLSFSVEPGDTVAVMGATGSGKSALFQLIPRLYDIDKGTIKIDGIDIRKMTLEKLRKQIGFVPQESILFTGTVKDNIAWGKEDASSEEIIESAKDAQIHKTIENLPQKYETKIGQKGVNLSGGQKQRISIARALIRKPKLLFLDDSTSALDMKTEANLLSALKKYDCTTFIITQKITTAMEADQIVLLYEGKIIANGTHQHLMETSELYQNICQSQLAKEAL</sequence>
<evidence type="ECO:0000313" key="12">
    <source>
        <dbReference type="EMBL" id="SQI57759.1"/>
    </source>
</evidence>
<feature type="transmembrane region" description="Helical" evidence="9">
    <location>
        <begin position="235"/>
        <end position="258"/>
    </location>
</feature>
<name>A0A2X4W4W7_LEDLE</name>
<evidence type="ECO:0000259" key="11">
    <source>
        <dbReference type="PROSITE" id="PS50929"/>
    </source>
</evidence>
<dbReference type="GO" id="GO:0016887">
    <property type="term" value="F:ATP hydrolysis activity"/>
    <property type="evidence" value="ECO:0007669"/>
    <property type="project" value="InterPro"/>
</dbReference>
<evidence type="ECO:0000256" key="4">
    <source>
        <dbReference type="ARBA" id="ARBA00022692"/>
    </source>
</evidence>
<dbReference type="SUPFAM" id="SSF52540">
    <property type="entry name" value="P-loop containing nucleoside triphosphate hydrolases"/>
    <property type="match status" value="1"/>
</dbReference>
<keyword evidence="3" id="KW-1003">Cell membrane</keyword>
<evidence type="ECO:0000256" key="6">
    <source>
        <dbReference type="ARBA" id="ARBA00022840"/>
    </source>
</evidence>
<dbReference type="KEGG" id="blen:NCTC4824_02137"/>
<dbReference type="PANTHER" id="PTHR43394">
    <property type="entry name" value="ATP-DEPENDENT PERMEASE MDL1, MITOCHONDRIAL"/>
    <property type="match status" value="1"/>
</dbReference>
<evidence type="ECO:0000256" key="8">
    <source>
        <dbReference type="ARBA" id="ARBA00023136"/>
    </source>
</evidence>
<dbReference type="InterPro" id="IPR011527">
    <property type="entry name" value="ABC1_TM_dom"/>
</dbReference>
<dbReference type="EC" id="3.6.3.-" evidence="12"/>
<evidence type="ECO:0000256" key="9">
    <source>
        <dbReference type="SAM" id="Phobius"/>
    </source>
</evidence>
<dbReference type="GO" id="GO:0015421">
    <property type="term" value="F:ABC-type oligopeptide transporter activity"/>
    <property type="evidence" value="ECO:0007669"/>
    <property type="project" value="TreeGrafter"/>
</dbReference>
<feature type="transmembrane region" description="Helical" evidence="9">
    <location>
        <begin position="12"/>
        <end position="35"/>
    </location>
</feature>
<feature type="transmembrane region" description="Helical" evidence="9">
    <location>
        <begin position="133"/>
        <end position="150"/>
    </location>
</feature>
<dbReference type="Pfam" id="PF00005">
    <property type="entry name" value="ABC_tran"/>
    <property type="match status" value="1"/>
</dbReference>
<organism evidence="12 13">
    <name type="scientific">Lederbergia lenta</name>
    <name type="common">Bacillus lentus</name>
    <dbReference type="NCBI Taxonomy" id="1467"/>
    <lineage>
        <taxon>Bacteria</taxon>
        <taxon>Bacillati</taxon>
        <taxon>Bacillota</taxon>
        <taxon>Bacilli</taxon>
        <taxon>Bacillales</taxon>
        <taxon>Bacillaceae</taxon>
        <taxon>Lederbergia</taxon>
    </lineage>
</organism>
<keyword evidence="8 9" id="KW-0472">Membrane</keyword>
<dbReference type="AlphaFoldDB" id="A0A2X4W4W7"/>
<dbReference type="Proteomes" id="UP000249134">
    <property type="component" value="Chromosome 1"/>
</dbReference>
<dbReference type="SMART" id="SM00382">
    <property type="entry name" value="AAA"/>
    <property type="match status" value="1"/>
</dbReference>
<comment type="subcellular location">
    <subcellularLocation>
        <location evidence="1">Cell membrane</location>
        <topology evidence="1">Multi-pass membrane protein</topology>
    </subcellularLocation>
</comment>
<feature type="domain" description="ABC transmembrane type-1" evidence="11">
    <location>
        <begin position="33"/>
        <end position="298"/>
    </location>
</feature>
<dbReference type="InterPro" id="IPR036640">
    <property type="entry name" value="ABC1_TM_sf"/>
</dbReference>
<evidence type="ECO:0000259" key="10">
    <source>
        <dbReference type="PROSITE" id="PS50893"/>
    </source>
</evidence>